<protein>
    <recommendedName>
        <fullName evidence="3">NADH-quinone oxidoreductase subunit C</fullName>
        <ecNumber evidence="3">7.1.1.-</ecNumber>
    </recommendedName>
    <alternativeName>
        <fullName evidence="3">NADH dehydrogenase I subunit C</fullName>
    </alternativeName>
    <alternativeName>
        <fullName evidence="3">NDH-1 subunit C</fullName>
    </alternativeName>
</protein>
<dbReference type="SUPFAM" id="SSF143243">
    <property type="entry name" value="Nqo5-like"/>
    <property type="match status" value="1"/>
</dbReference>
<dbReference type="InterPro" id="IPR010218">
    <property type="entry name" value="NADH_DH_suC"/>
</dbReference>
<dbReference type="InterPro" id="IPR020396">
    <property type="entry name" value="NADH_UbQ_OxRdtase_CS"/>
</dbReference>
<dbReference type="GO" id="GO:0008137">
    <property type="term" value="F:NADH dehydrogenase (ubiquinone) activity"/>
    <property type="evidence" value="ECO:0007669"/>
    <property type="project" value="InterPro"/>
</dbReference>
<evidence type="ECO:0000256" key="1">
    <source>
        <dbReference type="ARBA" id="ARBA00007569"/>
    </source>
</evidence>
<dbReference type="Proteomes" id="UP000036261">
    <property type="component" value="Unassembled WGS sequence"/>
</dbReference>
<reference evidence="7 8" key="1">
    <citation type="journal article" date="2013" name="Int. J. Syst. Evol. Microbiol.">
        <title>Chryseobacterium angstadtii sp. nov., isolated from a newt tank.</title>
        <authorList>
            <person name="Kirk K.E."/>
            <person name="Hoffman J.A."/>
            <person name="Smith K.A."/>
            <person name="Strahan B.L."/>
            <person name="Failor K.C."/>
            <person name="Krebs J.E."/>
            <person name="Gale A.N."/>
            <person name="Do T.D."/>
            <person name="Sontag T.C."/>
            <person name="Batties A.M."/>
            <person name="Mistiszyn K."/>
            <person name="Newman J.D."/>
        </authorList>
    </citation>
    <scope>NUCLEOTIDE SEQUENCE [LARGE SCALE GENOMIC DNA]</scope>
    <source>
        <strain evidence="7 8">KM</strain>
    </source>
</reference>
<feature type="domain" description="NADH:ubiquinone oxidoreductase 30kDa subunit" evidence="6">
    <location>
        <begin position="30"/>
        <end position="151"/>
    </location>
</feature>
<comment type="function">
    <text evidence="3">NDH-1 shuttles electrons from NADH, via FMN and iron-sulfur (Fe-S) centers, to quinones in the respiratory chain. The immediate electron acceptor for the enzyme in this species is believed to be a menaquinone. Couples the redox reaction to proton translocation (for every two electrons transferred, four hydrogen ions are translocated across the cytoplasmic membrane), and thus conserves the redox energy in a proton gradient.</text>
</comment>
<dbReference type="PROSITE" id="PS00542">
    <property type="entry name" value="COMPLEX1_30K"/>
    <property type="match status" value="1"/>
</dbReference>
<dbReference type="HAMAP" id="MF_01357">
    <property type="entry name" value="NDH1_NuoC"/>
    <property type="match status" value="1"/>
</dbReference>
<comment type="subcellular location">
    <subcellularLocation>
        <location evidence="3">Cell membrane</location>
        <topology evidence="3">Peripheral membrane protein</topology>
        <orientation evidence="3">Cytoplasmic side</orientation>
    </subcellularLocation>
</comment>
<dbReference type="InterPro" id="IPR037232">
    <property type="entry name" value="NADH_quin_OxRdtase_su_C/D-like"/>
</dbReference>
<keyword evidence="3 4" id="KW-1278">Translocase</keyword>
<comment type="similarity">
    <text evidence="1 3 4">Belongs to the complex I 30 kDa subunit family.</text>
</comment>
<dbReference type="Gene3D" id="3.30.460.80">
    <property type="entry name" value="NADH:ubiquinone oxidoreductase, 30kDa subunit"/>
    <property type="match status" value="1"/>
</dbReference>
<gene>
    <name evidence="3" type="primary">nuoC</name>
    <name evidence="7" type="ORF">ACM46_21720</name>
</gene>
<organism evidence="7 8">
    <name type="scientific">Chryseobacterium angstadtii</name>
    <dbReference type="NCBI Taxonomy" id="558151"/>
    <lineage>
        <taxon>Bacteria</taxon>
        <taxon>Pseudomonadati</taxon>
        <taxon>Bacteroidota</taxon>
        <taxon>Flavobacteriia</taxon>
        <taxon>Flavobacteriales</taxon>
        <taxon>Weeksellaceae</taxon>
        <taxon>Chryseobacterium group</taxon>
        <taxon>Chryseobacterium</taxon>
    </lineage>
</organism>
<name>A0A0J7HYR7_9FLAO</name>
<dbReference type="Pfam" id="PF00329">
    <property type="entry name" value="Complex1_30kDa"/>
    <property type="match status" value="1"/>
</dbReference>
<dbReference type="GO" id="GO:0050136">
    <property type="term" value="F:NADH dehydrogenase (quinone) (non-electrogenic) activity"/>
    <property type="evidence" value="ECO:0007669"/>
    <property type="project" value="UniProtKB-UniRule"/>
</dbReference>
<comment type="caution">
    <text evidence="7">The sequence shown here is derived from an EMBL/GenBank/DDBJ whole genome shotgun (WGS) entry which is preliminary data.</text>
</comment>
<dbReference type="GO" id="GO:0005886">
    <property type="term" value="C:plasma membrane"/>
    <property type="evidence" value="ECO:0007669"/>
    <property type="project" value="UniProtKB-SubCell"/>
</dbReference>
<evidence type="ECO:0000256" key="5">
    <source>
        <dbReference type="RuleBase" id="RU003582"/>
    </source>
</evidence>
<evidence type="ECO:0000256" key="4">
    <source>
        <dbReference type="RuleBase" id="RU003456"/>
    </source>
</evidence>
<keyword evidence="8" id="KW-1185">Reference proteome</keyword>
<dbReference type="STRING" id="558151.ACM46_21720"/>
<sequence length="164" mass="19397">MTNEFVLEAITREFPDSVISSSEPYGMLTVEVKKDDIKKIIHYLRDSSLEFNFLTDICGIHYPEFPEKEIGVVYHLHNMMANFRLRLKIFMSRENIEVDSLVELFAGANWMERETFDFYGIKFKGHPDLRPILNMEDLGYHPMLKEYRLEDGTRTDKDDNMFGR</sequence>
<dbReference type="OrthoDB" id="9803286at2"/>
<evidence type="ECO:0000256" key="2">
    <source>
        <dbReference type="ARBA" id="ARBA00022448"/>
    </source>
</evidence>
<accession>A0A0J7HYR7</accession>
<evidence type="ECO:0000256" key="3">
    <source>
        <dbReference type="HAMAP-Rule" id="MF_01357"/>
    </source>
</evidence>
<dbReference type="PATRIC" id="fig|558151.6.peg.4549"/>
<dbReference type="PANTHER" id="PTHR10884">
    <property type="entry name" value="NADH DEHYDROGENASE UBIQUINONE IRON-SULFUR PROTEIN 3"/>
    <property type="match status" value="1"/>
</dbReference>
<dbReference type="GO" id="GO:0048038">
    <property type="term" value="F:quinone binding"/>
    <property type="evidence" value="ECO:0007669"/>
    <property type="project" value="UniProtKB-KW"/>
</dbReference>
<evidence type="ECO:0000259" key="6">
    <source>
        <dbReference type="Pfam" id="PF00329"/>
    </source>
</evidence>
<evidence type="ECO:0000313" key="8">
    <source>
        <dbReference type="Proteomes" id="UP000036261"/>
    </source>
</evidence>
<dbReference type="EC" id="7.1.1.-" evidence="3"/>
<dbReference type="RefSeq" id="WP_048508760.1">
    <property type="nucleotide sequence ID" value="NZ_LFND01000008.1"/>
</dbReference>
<keyword evidence="2 3" id="KW-0813">Transport</keyword>
<proteinExistence type="inferred from homology"/>
<keyword evidence="3 5" id="KW-0874">Quinone</keyword>
<comment type="subunit">
    <text evidence="3">NDH-1 is composed of 14 different subunits. Subunits NuoB, C, D, E, F, and G constitute the peripheral sector of the complex.</text>
</comment>
<dbReference type="PANTHER" id="PTHR10884:SF14">
    <property type="entry name" value="NADH DEHYDROGENASE [UBIQUINONE] IRON-SULFUR PROTEIN 3, MITOCHONDRIAL"/>
    <property type="match status" value="1"/>
</dbReference>
<keyword evidence="3" id="KW-0472">Membrane</keyword>
<dbReference type="InterPro" id="IPR001268">
    <property type="entry name" value="NADH_UbQ_OxRdtase_30kDa_su"/>
</dbReference>
<dbReference type="EMBL" id="LFND01000008">
    <property type="protein sequence ID" value="KMQ58641.1"/>
    <property type="molecule type" value="Genomic_DNA"/>
</dbReference>
<keyword evidence="3 4" id="KW-0520">NAD</keyword>
<dbReference type="AlphaFoldDB" id="A0A0J7HYR7"/>
<evidence type="ECO:0000313" key="7">
    <source>
        <dbReference type="EMBL" id="KMQ58641.1"/>
    </source>
</evidence>
<keyword evidence="3" id="KW-1003">Cell membrane</keyword>
<comment type="catalytic activity">
    <reaction evidence="3 5">
        <text>a quinone + NADH + 5 H(+)(in) = a quinol + NAD(+) + 4 H(+)(out)</text>
        <dbReference type="Rhea" id="RHEA:57888"/>
        <dbReference type="ChEBI" id="CHEBI:15378"/>
        <dbReference type="ChEBI" id="CHEBI:24646"/>
        <dbReference type="ChEBI" id="CHEBI:57540"/>
        <dbReference type="ChEBI" id="CHEBI:57945"/>
        <dbReference type="ChEBI" id="CHEBI:132124"/>
    </reaction>
</comment>